<name>A0A0B6ZWL4_9EUPU</name>
<protein>
    <submittedName>
        <fullName evidence="2">Uncharacterized protein</fullName>
    </submittedName>
</protein>
<proteinExistence type="predicted"/>
<sequence>MSGGENGGGSVVPCGRHSHVSLDGHQSGTSKENGKMYTLNRPGNRVILKEFEGCWFILGSHNANNQSGRHLLRLYASGGEEEGENYN</sequence>
<organism evidence="2">
    <name type="scientific">Arion vulgaris</name>
    <dbReference type="NCBI Taxonomy" id="1028688"/>
    <lineage>
        <taxon>Eukaryota</taxon>
        <taxon>Metazoa</taxon>
        <taxon>Spiralia</taxon>
        <taxon>Lophotrochozoa</taxon>
        <taxon>Mollusca</taxon>
        <taxon>Gastropoda</taxon>
        <taxon>Heterobranchia</taxon>
        <taxon>Euthyneura</taxon>
        <taxon>Panpulmonata</taxon>
        <taxon>Eupulmonata</taxon>
        <taxon>Stylommatophora</taxon>
        <taxon>Helicina</taxon>
        <taxon>Arionoidea</taxon>
        <taxon>Arionidae</taxon>
        <taxon>Arion</taxon>
    </lineage>
</organism>
<reference evidence="2" key="1">
    <citation type="submission" date="2014-12" db="EMBL/GenBank/DDBJ databases">
        <title>Insight into the proteome of Arion vulgaris.</title>
        <authorList>
            <person name="Aradska J."/>
            <person name="Bulat T."/>
            <person name="Smidak R."/>
            <person name="Sarate P."/>
            <person name="Gangsoo J."/>
            <person name="Sialana F."/>
            <person name="Bilban M."/>
            <person name="Lubec G."/>
        </authorList>
    </citation>
    <scope>NUCLEOTIDE SEQUENCE</scope>
    <source>
        <tissue evidence="2">Skin</tissue>
    </source>
</reference>
<evidence type="ECO:0000256" key="1">
    <source>
        <dbReference type="SAM" id="MobiDB-lite"/>
    </source>
</evidence>
<gene>
    <name evidence="2" type="primary">ORF81623</name>
</gene>
<evidence type="ECO:0000313" key="2">
    <source>
        <dbReference type="EMBL" id="CEK72246.1"/>
    </source>
</evidence>
<accession>A0A0B6ZWL4</accession>
<dbReference type="EMBL" id="HACG01025381">
    <property type="protein sequence ID" value="CEK72246.1"/>
    <property type="molecule type" value="Transcribed_RNA"/>
</dbReference>
<dbReference type="AlphaFoldDB" id="A0A0B6ZWL4"/>
<feature type="compositionally biased region" description="Gly residues" evidence="1">
    <location>
        <begin position="1"/>
        <end position="10"/>
    </location>
</feature>
<feature type="region of interest" description="Disordered" evidence="1">
    <location>
        <begin position="1"/>
        <end position="38"/>
    </location>
</feature>